<organism evidence="2 3">
    <name type="scientific">Perkinsus chesapeaki</name>
    <name type="common">Clam parasite</name>
    <name type="synonym">Perkinsus andrewsi</name>
    <dbReference type="NCBI Taxonomy" id="330153"/>
    <lineage>
        <taxon>Eukaryota</taxon>
        <taxon>Sar</taxon>
        <taxon>Alveolata</taxon>
        <taxon>Perkinsozoa</taxon>
        <taxon>Perkinsea</taxon>
        <taxon>Perkinsida</taxon>
        <taxon>Perkinsidae</taxon>
        <taxon>Perkinsus</taxon>
    </lineage>
</organism>
<keyword evidence="3" id="KW-1185">Reference proteome</keyword>
<dbReference type="Proteomes" id="UP000591131">
    <property type="component" value="Unassembled WGS sequence"/>
</dbReference>
<feature type="region of interest" description="Disordered" evidence="1">
    <location>
        <begin position="1"/>
        <end position="44"/>
    </location>
</feature>
<evidence type="ECO:0000313" key="2">
    <source>
        <dbReference type="EMBL" id="KAF4669406.1"/>
    </source>
</evidence>
<sequence length="351" mass="38852">MSVSAAPSSSRGFRPPAGALNDPNRRSGPNGGNRAHNQPIAGVLTIPPRPLTKYLALVNRNELSDEPSGGWPWTVRLIGSCENALSDFDLAHPLETLHHVVENCTPTFDWSTVSLITNRGHLSDLLRFLSGNRSSRPFEFTIDSTGAGPAVIEGSWKFHGRQPTYGWSFEEAVTSPPGGSAGLLRHHAVSHLKLGEFNILVRAETDAQEADIDELNVSLSWEGWEPVCQHGKSKLWWQSSGNFRPGATLVEVKALSQPRRADVHTYFQLALGSCDRLVIGERQDEAIVNITEVTSEAFYERRCQPEVRHRLMARLGRSLDMILKAVEGRRAVVVWNGKSDRLIVREERAAN</sequence>
<name>A0A7J6MDE6_PERCH</name>
<comment type="caution">
    <text evidence="2">The sequence shown here is derived from an EMBL/GenBank/DDBJ whole genome shotgun (WGS) entry which is preliminary data.</text>
</comment>
<evidence type="ECO:0000256" key="1">
    <source>
        <dbReference type="SAM" id="MobiDB-lite"/>
    </source>
</evidence>
<accession>A0A7J6MDE6</accession>
<protein>
    <submittedName>
        <fullName evidence="2">Uncharacterized protein</fullName>
    </submittedName>
</protein>
<dbReference type="OrthoDB" id="420564at2759"/>
<gene>
    <name evidence="2" type="ORF">FOL47_002566</name>
</gene>
<proteinExistence type="predicted"/>
<feature type="compositionally biased region" description="Polar residues" evidence="1">
    <location>
        <begin position="1"/>
        <end position="11"/>
    </location>
</feature>
<dbReference type="EMBL" id="JAAPAO010000171">
    <property type="protein sequence ID" value="KAF4669406.1"/>
    <property type="molecule type" value="Genomic_DNA"/>
</dbReference>
<reference evidence="2 3" key="1">
    <citation type="submission" date="2020-04" db="EMBL/GenBank/DDBJ databases">
        <title>Perkinsus chesapeaki whole genome sequence.</title>
        <authorList>
            <person name="Bogema D.R."/>
        </authorList>
    </citation>
    <scope>NUCLEOTIDE SEQUENCE [LARGE SCALE GENOMIC DNA]</scope>
    <source>
        <strain evidence="2">ATCC PRA-425</strain>
    </source>
</reference>
<evidence type="ECO:0000313" key="3">
    <source>
        <dbReference type="Proteomes" id="UP000591131"/>
    </source>
</evidence>
<dbReference type="AlphaFoldDB" id="A0A7J6MDE6"/>